<dbReference type="AlphaFoldDB" id="A0A6Q2YRP4"/>
<reference evidence="2" key="1">
    <citation type="journal article" date="2014" name="PLoS ONE">
        <title>The genome and linkage map of the northern pike (Esox lucius): conserved synteny revealed between the salmonid sister group and the Neoteleostei.</title>
        <authorList>
            <person name="Rondeau E.B."/>
            <person name="Minkley D.R."/>
            <person name="Leong J.S."/>
            <person name="Messmer A.M."/>
            <person name="Jantzen J.R."/>
            <person name="von Schalburg K.R."/>
            <person name="Lemon C."/>
            <person name="Bird N.H."/>
            <person name="Koop B.F."/>
        </authorList>
    </citation>
    <scope>NUCLEOTIDE SEQUENCE</scope>
</reference>
<evidence type="ECO:0000313" key="2">
    <source>
        <dbReference type="Proteomes" id="UP000265140"/>
    </source>
</evidence>
<name>A0A6Q2YRP4_ESOLU</name>
<keyword evidence="2" id="KW-1185">Reference proteome</keyword>
<reference evidence="1" key="2">
    <citation type="submission" date="2020-02" db="EMBL/GenBank/DDBJ databases">
        <title>Esox lucius (northern pike) genome, fEsoLuc1, primary haplotype.</title>
        <authorList>
            <person name="Myers G."/>
            <person name="Karagic N."/>
            <person name="Meyer A."/>
            <person name="Pippel M."/>
            <person name="Reichard M."/>
            <person name="Winkler S."/>
            <person name="Tracey A."/>
            <person name="Sims Y."/>
            <person name="Howe K."/>
            <person name="Rhie A."/>
            <person name="Formenti G."/>
            <person name="Durbin R."/>
            <person name="Fedrigo O."/>
            <person name="Jarvis E.D."/>
        </authorList>
    </citation>
    <scope>NUCLEOTIDE SEQUENCE [LARGE SCALE GENOMIC DNA]</scope>
</reference>
<protein>
    <submittedName>
        <fullName evidence="1">Uncharacterized protein</fullName>
    </submittedName>
</protein>
<proteinExistence type="predicted"/>
<evidence type="ECO:0000313" key="1">
    <source>
        <dbReference type="Ensembl" id="ENSELUP00000068405.1"/>
    </source>
</evidence>
<accession>A0A6Q2YRP4</accession>
<dbReference type="InParanoid" id="A0A6Q2YRP4"/>
<sequence length="84" mass="9610">GITLLLLSLDVYTACVIREGTRQVGIICIWREQGITFSGCRELHRNFWRLFRGKTVRDGRGCPYKPPRLHVKTSSSSCNHTLPH</sequence>
<dbReference type="Proteomes" id="UP000265140">
    <property type="component" value="Chromosome 23"/>
</dbReference>
<reference evidence="1" key="3">
    <citation type="submission" date="2025-08" db="UniProtKB">
        <authorList>
            <consortium name="Ensembl"/>
        </authorList>
    </citation>
    <scope>IDENTIFICATION</scope>
</reference>
<dbReference type="Ensembl" id="ENSELUT00000051458.2">
    <property type="protein sequence ID" value="ENSELUP00000068405.1"/>
    <property type="gene ID" value="ENSELUG00000024760.2"/>
</dbReference>
<reference evidence="1" key="4">
    <citation type="submission" date="2025-09" db="UniProtKB">
        <authorList>
            <consortium name="Ensembl"/>
        </authorList>
    </citation>
    <scope>IDENTIFICATION</scope>
</reference>
<organism evidence="1 2">
    <name type="scientific">Esox lucius</name>
    <name type="common">Northern pike</name>
    <dbReference type="NCBI Taxonomy" id="8010"/>
    <lineage>
        <taxon>Eukaryota</taxon>
        <taxon>Metazoa</taxon>
        <taxon>Chordata</taxon>
        <taxon>Craniata</taxon>
        <taxon>Vertebrata</taxon>
        <taxon>Euteleostomi</taxon>
        <taxon>Actinopterygii</taxon>
        <taxon>Neopterygii</taxon>
        <taxon>Teleostei</taxon>
        <taxon>Protacanthopterygii</taxon>
        <taxon>Esociformes</taxon>
        <taxon>Esocidae</taxon>
        <taxon>Esox</taxon>
    </lineage>
</organism>